<accession>A0ABM9NV64</accession>
<dbReference type="InterPro" id="IPR016181">
    <property type="entry name" value="Acyl_CoA_acyltransferase"/>
</dbReference>
<sequence length="151" mass="17404">MNDQNIKIKTIQGIPSNKVLNELLTLYASVFEDAIVDFFMERISTKEDVVSIIAYKNEVPVGFKIGYRYNESTFYSWVGGVLLNHRKEGIAKKLAATQESIAKEKVYTKLRTKSMNRFKPMLILNLKNGFDIVQVYTNEKGQQKIVFEKEI</sequence>
<feature type="domain" description="N-acetyltransferase" evidence="1">
    <location>
        <begin position="6"/>
        <end position="151"/>
    </location>
</feature>
<protein>
    <submittedName>
        <fullName evidence="2">N-acetyltransferase domain-containing protein</fullName>
    </submittedName>
</protein>
<keyword evidence="3" id="KW-1185">Reference proteome</keyword>
<proteinExistence type="predicted"/>
<dbReference type="EMBL" id="CAXIXY010000003">
    <property type="protein sequence ID" value="CAL2080286.1"/>
    <property type="molecule type" value="Genomic_DNA"/>
</dbReference>
<dbReference type="RefSeq" id="WP_348710769.1">
    <property type="nucleotide sequence ID" value="NZ_CAXIXY010000003.1"/>
</dbReference>
<dbReference type="PROSITE" id="PS51186">
    <property type="entry name" value="GNAT"/>
    <property type="match status" value="1"/>
</dbReference>
<gene>
    <name evidence="2" type="ORF">T190607A01A_11004</name>
</gene>
<dbReference type="Proteomes" id="UP001497416">
    <property type="component" value="Unassembled WGS sequence"/>
</dbReference>
<organism evidence="2 3">
    <name type="scientific">Tenacibaculum platacis</name>
    <dbReference type="NCBI Taxonomy" id="3137852"/>
    <lineage>
        <taxon>Bacteria</taxon>
        <taxon>Pseudomonadati</taxon>
        <taxon>Bacteroidota</taxon>
        <taxon>Flavobacteriia</taxon>
        <taxon>Flavobacteriales</taxon>
        <taxon>Flavobacteriaceae</taxon>
        <taxon>Tenacibaculum</taxon>
    </lineage>
</organism>
<comment type="caution">
    <text evidence="2">The sequence shown here is derived from an EMBL/GenBank/DDBJ whole genome shotgun (WGS) entry which is preliminary data.</text>
</comment>
<reference evidence="2 3" key="1">
    <citation type="submission" date="2024-05" db="EMBL/GenBank/DDBJ databases">
        <authorList>
            <person name="Duchaud E."/>
        </authorList>
    </citation>
    <scope>NUCLEOTIDE SEQUENCE [LARGE SCALE GENOMIC DNA]</scope>
    <source>
        <strain evidence="2">Ena-SAMPLE-TAB-13-05-2024-13:56:06:370-140302</strain>
    </source>
</reference>
<evidence type="ECO:0000259" key="1">
    <source>
        <dbReference type="PROSITE" id="PS51186"/>
    </source>
</evidence>
<evidence type="ECO:0000313" key="2">
    <source>
        <dbReference type="EMBL" id="CAL2080286.1"/>
    </source>
</evidence>
<dbReference type="SUPFAM" id="SSF55729">
    <property type="entry name" value="Acyl-CoA N-acyltransferases (Nat)"/>
    <property type="match status" value="1"/>
</dbReference>
<dbReference type="InterPro" id="IPR000182">
    <property type="entry name" value="GNAT_dom"/>
</dbReference>
<name>A0ABM9NV64_9FLAO</name>
<dbReference type="Gene3D" id="3.40.630.30">
    <property type="match status" value="1"/>
</dbReference>
<evidence type="ECO:0000313" key="3">
    <source>
        <dbReference type="Proteomes" id="UP001497416"/>
    </source>
</evidence>
<dbReference type="CDD" id="cd04301">
    <property type="entry name" value="NAT_SF"/>
    <property type="match status" value="1"/>
</dbReference>